<evidence type="ECO:0000256" key="1">
    <source>
        <dbReference type="SAM" id="Phobius"/>
    </source>
</evidence>
<sequence>KSITGAMRSEWRLNAQADTRLGSAQVSGHPVLVTQHAGGEGVEIRSPEIALEAVTRIASPTQFSATGWESRADTFSATLHIPPGWRVLHAAGVEDIRGTWLSAWDLWDIFLLLVLVAATRKLLGFKAAALAIAALLTAYHEPGMPTALLATLLLLLPLAVIARGRIRRGVGVATTLTCIAAVLALVAFSISNFRLAIYPSLERSSVGVYDYATQLDHNARSVASDLILESTAAMAPRAAVEGKMLAAEAPPRNQQNAYLLDETDRVQTGPGAPNWLWNSVTLQSASPVPQAASLSVMYSPPWLTRLWRVLGVLLTLAYAGVLMSALVRTLRNPPAATDPTASGATAVPAASAVTLVLTAGLVFSGLPQPAAAQAFPSPQLLSELEQRLLQPPACAPHCVALDEGLITTTRQTLSIGFSAYAAADVLLQLPTPREGWQVSSLQVDGAEATARLHEGYLSVRLTRGPHVVSLSGALEGDIASVNLPLAIHNLNTSTTDWQLSGLVDGRVPSGTLSLRALSAARQEAGNRIKPDPIAPFFVVHREFDIGLQWRVVTRVTRLAPTSGPVAVEVPLLAVERPLSNAINFSGGQARLQFSDRQRQISWESSISPLGQLQLQAAAGEHYVETWRVRPSALWRVSHEGLPHTRPFGGADSLQPLWKPWPGESLTLNFSRPEGSAGPTFTTEAVNLSFQHGAALRQSQLSLNVKASMGQDYRFTLPTGSRVTALSHNGNELSLPEGNTISVSLQPGDQLIGVTFEEDGGSGWLSESPRVELPDGASNISLTYTLPQDRWPLYLSGPPIGPAMLYWGVFCVIVLGALLLNWLNKRLATGIPIGLPGWLLLGIGLSTVNSYGVLVVAGFLFLLAFRQRIDTAAMSRLKFNLMQIALG</sequence>
<feature type="transmembrane region" description="Helical" evidence="1">
    <location>
        <begin position="803"/>
        <end position="822"/>
    </location>
</feature>
<protein>
    <submittedName>
        <fullName evidence="2">Uncharacterized protein</fullName>
    </submittedName>
</protein>
<feature type="non-terminal residue" evidence="2">
    <location>
        <position position="1"/>
    </location>
</feature>
<keyword evidence="1" id="KW-1133">Transmembrane helix</keyword>
<dbReference type="Proteomes" id="UP000259273">
    <property type="component" value="Unassembled WGS sequence"/>
</dbReference>
<feature type="non-terminal residue" evidence="2">
    <location>
        <position position="886"/>
    </location>
</feature>
<evidence type="ECO:0000313" key="3">
    <source>
        <dbReference type="Proteomes" id="UP000259273"/>
    </source>
</evidence>
<keyword evidence="1" id="KW-0812">Transmembrane</keyword>
<feature type="transmembrane region" description="Helical" evidence="1">
    <location>
        <begin position="169"/>
        <end position="190"/>
    </location>
</feature>
<dbReference type="AlphaFoldDB" id="A0A3C1KM28"/>
<feature type="transmembrane region" description="Helical" evidence="1">
    <location>
        <begin position="306"/>
        <end position="327"/>
    </location>
</feature>
<proteinExistence type="predicted"/>
<feature type="transmembrane region" description="Helical" evidence="1">
    <location>
        <begin position="109"/>
        <end position="136"/>
    </location>
</feature>
<evidence type="ECO:0000313" key="2">
    <source>
        <dbReference type="EMBL" id="HAN27508.1"/>
    </source>
</evidence>
<feature type="transmembrane region" description="Helical" evidence="1">
    <location>
        <begin position="834"/>
        <end position="864"/>
    </location>
</feature>
<feature type="transmembrane region" description="Helical" evidence="1">
    <location>
        <begin position="142"/>
        <end position="162"/>
    </location>
</feature>
<dbReference type="STRING" id="1121937.GCA_000423125_03413"/>
<dbReference type="EMBL" id="DMND01000101">
    <property type="protein sequence ID" value="HAN27508.1"/>
    <property type="molecule type" value="Genomic_DNA"/>
</dbReference>
<gene>
    <name evidence="2" type="ORF">DCP75_07275</name>
</gene>
<keyword evidence="1" id="KW-0472">Membrane</keyword>
<accession>A0A3C1KM28</accession>
<name>A0A3C1KM28_9GAMM</name>
<comment type="caution">
    <text evidence="2">The sequence shown here is derived from an EMBL/GenBank/DDBJ whole genome shotgun (WGS) entry which is preliminary data.</text>
</comment>
<organism evidence="2 3">
    <name type="scientific">Haliea salexigens</name>
    <dbReference type="NCBI Taxonomy" id="287487"/>
    <lineage>
        <taxon>Bacteria</taxon>
        <taxon>Pseudomonadati</taxon>
        <taxon>Pseudomonadota</taxon>
        <taxon>Gammaproteobacteria</taxon>
        <taxon>Cellvibrionales</taxon>
        <taxon>Halieaceae</taxon>
        <taxon>Haliea</taxon>
    </lineage>
</organism>
<reference evidence="2 3" key="1">
    <citation type="journal article" date="2018" name="Nat. Biotechnol.">
        <title>A standardized bacterial taxonomy based on genome phylogeny substantially revises the tree of life.</title>
        <authorList>
            <person name="Parks D.H."/>
            <person name="Chuvochina M."/>
            <person name="Waite D.W."/>
            <person name="Rinke C."/>
            <person name="Skarshewski A."/>
            <person name="Chaumeil P.A."/>
            <person name="Hugenholtz P."/>
        </authorList>
    </citation>
    <scope>NUCLEOTIDE SEQUENCE [LARGE SCALE GENOMIC DNA]</scope>
    <source>
        <strain evidence="2">UBA9158</strain>
    </source>
</reference>